<keyword evidence="4 7" id="KW-0547">Nucleotide-binding</keyword>
<evidence type="ECO:0000256" key="5">
    <source>
        <dbReference type="ARBA" id="ARBA00022777"/>
    </source>
</evidence>
<accession>A0A1Y5XQF2</accession>
<dbReference type="EMBL" id="FWXV01000003">
    <property type="protein sequence ID" value="SMD11031.1"/>
    <property type="molecule type" value="Genomic_DNA"/>
</dbReference>
<protein>
    <recommendedName>
        <fullName evidence="1">non-specific serine/threonine protein kinase</fullName>
        <ecNumber evidence="1">2.7.11.1</ecNumber>
    </recommendedName>
</protein>
<evidence type="ECO:0000256" key="2">
    <source>
        <dbReference type="ARBA" id="ARBA00022527"/>
    </source>
</evidence>
<dbReference type="Gene3D" id="3.30.200.20">
    <property type="entry name" value="Phosphorylase Kinase, domain 1"/>
    <property type="match status" value="1"/>
</dbReference>
<dbReference type="PANTHER" id="PTHR43289">
    <property type="entry name" value="MITOGEN-ACTIVATED PROTEIN KINASE KINASE KINASE 20-RELATED"/>
    <property type="match status" value="1"/>
</dbReference>
<dbReference type="Gene3D" id="1.10.510.10">
    <property type="entry name" value="Transferase(Phosphotransferase) domain 1"/>
    <property type="match status" value="1"/>
</dbReference>
<proteinExistence type="predicted"/>
<evidence type="ECO:0000313" key="12">
    <source>
        <dbReference type="Proteomes" id="UP000192674"/>
    </source>
</evidence>
<dbReference type="Pfam" id="PF00069">
    <property type="entry name" value="Pkinase"/>
    <property type="match status" value="1"/>
</dbReference>
<dbReference type="PROSITE" id="PS50011">
    <property type="entry name" value="PROTEIN_KINASE_DOM"/>
    <property type="match status" value="1"/>
</dbReference>
<keyword evidence="12" id="KW-1185">Reference proteome</keyword>
<evidence type="ECO:0000313" key="11">
    <source>
        <dbReference type="EMBL" id="SMD11031.1"/>
    </source>
</evidence>
<dbReference type="RefSeq" id="WP_235038777.1">
    <property type="nucleotide sequence ID" value="NZ_FWXV01000003.1"/>
</dbReference>
<keyword evidence="5 11" id="KW-0418">Kinase</keyword>
<dbReference type="Proteomes" id="UP000192674">
    <property type="component" value="Unassembled WGS sequence"/>
</dbReference>
<name>A0A1Y5XQF2_KIBAR</name>
<sequence length="484" mass="52230">MSQEYTQRIVSGRYHVVREIGRGGMGIVWLAEDRTIGRRVAIKELHLPEGIDPQERHIFEERVLREARTAGRLNDPAIVTVYDVVQEHGNTFIVMELIEAPTLADIVRQRGPLSEAYTAQIAQQLVSALDAAHRAGIVHRDVKPSNVMIDANGRVKLTDFGIAQSTDDPRLTTSGTLIGSPTYMSPERLQGHDASAASDLWALGATLFFAVEGYGAYERTTTAASIQAIMNEVAYLTRCRGPLASLIMGLLNSNPDGRPTAPQVRALLGQATQVAMNTGPTSPVWSPQPGTTQPAAPSKGRRGLAIGLVVVLAAAMLTAGWFGRGLFGTASAGSGKLQPTLTYGVGGNIPVFDVYFNAGNSCLNVPPADKVQYDATVDCTKEEHRAEVFMEYKTGMRNGDKDKNIPPAGYPADEALNRYAESSCAMFYNSNEVLKSGKTMNVMAVIPSKEAWDSEKSPQRSIYCIAWPADNSTMTGSIVPDEPS</sequence>
<evidence type="ECO:0000256" key="4">
    <source>
        <dbReference type="ARBA" id="ARBA00022741"/>
    </source>
</evidence>
<dbReference type="PROSITE" id="PS00107">
    <property type="entry name" value="PROTEIN_KINASE_ATP"/>
    <property type="match status" value="1"/>
</dbReference>
<feature type="region of interest" description="Disordered" evidence="8">
    <location>
        <begin position="279"/>
        <end position="298"/>
    </location>
</feature>
<dbReference type="SMART" id="SM00220">
    <property type="entry name" value="S_TKc"/>
    <property type="match status" value="1"/>
</dbReference>
<evidence type="ECO:0000256" key="9">
    <source>
        <dbReference type="SAM" id="Phobius"/>
    </source>
</evidence>
<feature type="compositionally biased region" description="Polar residues" evidence="8">
    <location>
        <begin position="279"/>
        <end position="295"/>
    </location>
</feature>
<dbReference type="InterPro" id="IPR000719">
    <property type="entry name" value="Prot_kinase_dom"/>
</dbReference>
<dbReference type="SUPFAM" id="SSF56112">
    <property type="entry name" value="Protein kinase-like (PK-like)"/>
    <property type="match status" value="1"/>
</dbReference>
<dbReference type="AlphaFoldDB" id="A0A1Y5XQF2"/>
<feature type="transmembrane region" description="Helical" evidence="9">
    <location>
        <begin position="303"/>
        <end position="322"/>
    </location>
</feature>
<keyword evidence="3" id="KW-0808">Transferase</keyword>
<evidence type="ECO:0000256" key="8">
    <source>
        <dbReference type="SAM" id="MobiDB-lite"/>
    </source>
</evidence>
<evidence type="ECO:0000256" key="1">
    <source>
        <dbReference type="ARBA" id="ARBA00012513"/>
    </source>
</evidence>
<evidence type="ECO:0000259" key="10">
    <source>
        <dbReference type="PROSITE" id="PS50011"/>
    </source>
</evidence>
<dbReference type="PROSITE" id="PS00108">
    <property type="entry name" value="PROTEIN_KINASE_ST"/>
    <property type="match status" value="1"/>
</dbReference>
<dbReference type="PANTHER" id="PTHR43289:SF6">
    <property type="entry name" value="SERINE_THREONINE-PROTEIN KINASE NEKL-3"/>
    <property type="match status" value="1"/>
</dbReference>
<dbReference type="EC" id="2.7.11.1" evidence="1"/>
<dbReference type="GO" id="GO:0005524">
    <property type="term" value="F:ATP binding"/>
    <property type="evidence" value="ECO:0007669"/>
    <property type="project" value="UniProtKB-UniRule"/>
</dbReference>
<dbReference type="InterPro" id="IPR008271">
    <property type="entry name" value="Ser/Thr_kinase_AS"/>
</dbReference>
<evidence type="ECO:0000256" key="3">
    <source>
        <dbReference type="ARBA" id="ARBA00022679"/>
    </source>
</evidence>
<reference evidence="11 12" key="1">
    <citation type="submission" date="2017-04" db="EMBL/GenBank/DDBJ databases">
        <authorList>
            <person name="Afonso C.L."/>
            <person name="Miller P.J."/>
            <person name="Scott M.A."/>
            <person name="Spackman E."/>
            <person name="Goraichik I."/>
            <person name="Dimitrov K.M."/>
            <person name="Suarez D.L."/>
            <person name="Swayne D.E."/>
        </authorList>
    </citation>
    <scope>NUCLEOTIDE SEQUENCE [LARGE SCALE GENOMIC DNA]</scope>
    <source>
        <strain evidence="11 12">DSM 43828</strain>
    </source>
</reference>
<dbReference type="InterPro" id="IPR017441">
    <property type="entry name" value="Protein_kinase_ATP_BS"/>
</dbReference>
<organism evidence="11 12">
    <name type="scientific">Kibdelosporangium aridum</name>
    <dbReference type="NCBI Taxonomy" id="2030"/>
    <lineage>
        <taxon>Bacteria</taxon>
        <taxon>Bacillati</taxon>
        <taxon>Actinomycetota</taxon>
        <taxon>Actinomycetes</taxon>
        <taxon>Pseudonocardiales</taxon>
        <taxon>Pseudonocardiaceae</taxon>
        <taxon>Kibdelosporangium</taxon>
    </lineage>
</organism>
<keyword evidence="6 7" id="KW-0067">ATP-binding</keyword>
<evidence type="ECO:0000256" key="6">
    <source>
        <dbReference type="ARBA" id="ARBA00022840"/>
    </source>
</evidence>
<feature type="domain" description="Protein kinase" evidence="10">
    <location>
        <begin position="14"/>
        <end position="268"/>
    </location>
</feature>
<feature type="binding site" evidence="7">
    <location>
        <position position="43"/>
    </location>
    <ligand>
        <name>ATP</name>
        <dbReference type="ChEBI" id="CHEBI:30616"/>
    </ligand>
</feature>
<keyword evidence="9" id="KW-0472">Membrane</keyword>
<dbReference type="InterPro" id="IPR011009">
    <property type="entry name" value="Kinase-like_dom_sf"/>
</dbReference>
<dbReference type="CDD" id="cd14014">
    <property type="entry name" value="STKc_PknB_like"/>
    <property type="match status" value="1"/>
</dbReference>
<dbReference type="GO" id="GO:0004674">
    <property type="term" value="F:protein serine/threonine kinase activity"/>
    <property type="evidence" value="ECO:0007669"/>
    <property type="project" value="UniProtKB-KW"/>
</dbReference>
<evidence type="ECO:0000256" key="7">
    <source>
        <dbReference type="PROSITE-ProRule" id="PRU10141"/>
    </source>
</evidence>
<keyword evidence="9" id="KW-0812">Transmembrane</keyword>
<gene>
    <name evidence="11" type="ORF">SAMN05661093_04725</name>
</gene>
<keyword evidence="2 11" id="KW-0723">Serine/threonine-protein kinase</keyword>
<keyword evidence="9" id="KW-1133">Transmembrane helix</keyword>